<evidence type="ECO:0000259" key="3">
    <source>
        <dbReference type="PROSITE" id="PS50222"/>
    </source>
</evidence>
<evidence type="ECO:0000313" key="5">
    <source>
        <dbReference type="EnsemblProtists" id="EKX44821"/>
    </source>
</evidence>
<evidence type="ECO:0000313" key="4">
    <source>
        <dbReference type="EMBL" id="EKX44821.1"/>
    </source>
</evidence>
<dbReference type="PaxDb" id="55529-EKX44821"/>
<evidence type="ECO:0000313" key="6">
    <source>
        <dbReference type="Proteomes" id="UP000011087"/>
    </source>
</evidence>
<feature type="domain" description="EF-hand" evidence="3">
    <location>
        <begin position="83"/>
        <end position="118"/>
    </location>
</feature>
<dbReference type="KEGG" id="gtt:GUITHDRAFT_139446"/>
<dbReference type="CDD" id="cd00051">
    <property type="entry name" value="EFh"/>
    <property type="match status" value="1"/>
</dbReference>
<reference evidence="6" key="2">
    <citation type="submission" date="2012-11" db="EMBL/GenBank/DDBJ databases">
        <authorList>
            <person name="Kuo A."/>
            <person name="Curtis B.A."/>
            <person name="Tanifuji G."/>
            <person name="Burki F."/>
            <person name="Gruber A."/>
            <person name="Irimia M."/>
            <person name="Maruyama S."/>
            <person name="Arias M.C."/>
            <person name="Ball S.G."/>
            <person name="Gile G.H."/>
            <person name="Hirakawa Y."/>
            <person name="Hopkins J.F."/>
            <person name="Rensing S.A."/>
            <person name="Schmutz J."/>
            <person name="Symeonidi A."/>
            <person name="Elias M."/>
            <person name="Eveleigh R.J."/>
            <person name="Herman E.K."/>
            <person name="Klute M.J."/>
            <person name="Nakayama T."/>
            <person name="Obornik M."/>
            <person name="Reyes-Prieto A."/>
            <person name="Armbrust E.V."/>
            <person name="Aves S.J."/>
            <person name="Beiko R.G."/>
            <person name="Coutinho P."/>
            <person name="Dacks J.B."/>
            <person name="Durnford D.G."/>
            <person name="Fast N.M."/>
            <person name="Green B.R."/>
            <person name="Grisdale C."/>
            <person name="Hempe F."/>
            <person name="Henrissat B."/>
            <person name="Hoppner M.P."/>
            <person name="Ishida K.-I."/>
            <person name="Kim E."/>
            <person name="Koreny L."/>
            <person name="Kroth P.G."/>
            <person name="Liu Y."/>
            <person name="Malik S.-B."/>
            <person name="Maier U.G."/>
            <person name="McRose D."/>
            <person name="Mock T."/>
            <person name="Neilson J.A."/>
            <person name="Onodera N.T."/>
            <person name="Poole A.M."/>
            <person name="Pritham E.J."/>
            <person name="Richards T.A."/>
            <person name="Rocap G."/>
            <person name="Roy S.W."/>
            <person name="Sarai C."/>
            <person name="Schaack S."/>
            <person name="Shirato S."/>
            <person name="Slamovits C.H."/>
            <person name="Spencer D.F."/>
            <person name="Suzuki S."/>
            <person name="Worden A.Z."/>
            <person name="Zauner S."/>
            <person name="Barry K."/>
            <person name="Bell C."/>
            <person name="Bharti A.K."/>
            <person name="Crow J.A."/>
            <person name="Grimwood J."/>
            <person name="Kramer R."/>
            <person name="Lindquist E."/>
            <person name="Lucas S."/>
            <person name="Salamov A."/>
            <person name="McFadden G.I."/>
            <person name="Lane C.E."/>
            <person name="Keeling P.J."/>
            <person name="Gray M.W."/>
            <person name="Grigoriev I.V."/>
            <person name="Archibald J.M."/>
        </authorList>
    </citation>
    <scope>NUCLEOTIDE SEQUENCE</scope>
    <source>
        <strain evidence="6">CCMP2712</strain>
    </source>
</reference>
<reference evidence="4 6" key="1">
    <citation type="journal article" date="2012" name="Nature">
        <title>Algal genomes reveal evolutionary mosaicism and the fate of nucleomorphs.</title>
        <authorList>
            <consortium name="DOE Joint Genome Institute"/>
            <person name="Curtis B.A."/>
            <person name="Tanifuji G."/>
            <person name="Burki F."/>
            <person name="Gruber A."/>
            <person name="Irimia M."/>
            <person name="Maruyama S."/>
            <person name="Arias M.C."/>
            <person name="Ball S.G."/>
            <person name="Gile G.H."/>
            <person name="Hirakawa Y."/>
            <person name="Hopkins J.F."/>
            <person name="Kuo A."/>
            <person name="Rensing S.A."/>
            <person name="Schmutz J."/>
            <person name="Symeonidi A."/>
            <person name="Elias M."/>
            <person name="Eveleigh R.J."/>
            <person name="Herman E.K."/>
            <person name="Klute M.J."/>
            <person name="Nakayama T."/>
            <person name="Obornik M."/>
            <person name="Reyes-Prieto A."/>
            <person name="Armbrust E.V."/>
            <person name="Aves S.J."/>
            <person name="Beiko R.G."/>
            <person name="Coutinho P."/>
            <person name="Dacks J.B."/>
            <person name="Durnford D.G."/>
            <person name="Fast N.M."/>
            <person name="Green B.R."/>
            <person name="Grisdale C.J."/>
            <person name="Hempel F."/>
            <person name="Henrissat B."/>
            <person name="Hoppner M.P."/>
            <person name="Ishida K."/>
            <person name="Kim E."/>
            <person name="Koreny L."/>
            <person name="Kroth P.G."/>
            <person name="Liu Y."/>
            <person name="Malik S.B."/>
            <person name="Maier U.G."/>
            <person name="McRose D."/>
            <person name="Mock T."/>
            <person name="Neilson J.A."/>
            <person name="Onodera N.T."/>
            <person name="Poole A.M."/>
            <person name="Pritham E.J."/>
            <person name="Richards T.A."/>
            <person name="Rocap G."/>
            <person name="Roy S.W."/>
            <person name="Sarai C."/>
            <person name="Schaack S."/>
            <person name="Shirato S."/>
            <person name="Slamovits C.H."/>
            <person name="Spencer D.F."/>
            <person name="Suzuki S."/>
            <person name="Worden A.Z."/>
            <person name="Zauner S."/>
            <person name="Barry K."/>
            <person name="Bell C."/>
            <person name="Bharti A.K."/>
            <person name="Crow J.A."/>
            <person name="Grimwood J."/>
            <person name="Kramer R."/>
            <person name="Lindquist E."/>
            <person name="Lucas S."/>
            <person name="Salamov A."/>
            <person name="McFadden G.I."/>
            <person name="Lane C.E."/>
            <person name="Keeling P.J."/>
            <person name="Gray M.W."/>
            <person name="Grigoriev I.V."/>
            <person name="Archibald J.M."/>
        </authorList>
    </citation>
    <scope>NUCLEOTIDE SEQUENCE</scope>
    <source>
        <strain evidence="4 6">CCMP2712</strain>
    </source>
</reference>
<dbReference type="GeneID" id="17301578"/>
<dbReference type="Gene3D" id="1.10.238.10">
    <property type="entry name" value="EF-hand"/>
    <property type="match status" value="1"/>
</dbReference>
<feature type="compositionally biased region" description="Basic and acidic residues" evidence="2">
    <location>
        <begin position="256"/>
        <end position="268"/>
    </location>
</feature>
<dbReference type="PROSITE" id="PS00018">
    <property type="entry name" value="EF_HAND_1"/>
    <property type="match status" value="1"/>
</dbReference>
<feature type="region of interest" description="Disordered" evidence="2">
    <location>
        <begin position="561"/>
        <end position="623"/>
    </location>
</feature>
<dbReference type="SUPFAM" id="SSF47473">
    <property type="entry name" value="EF-hand"/>
    <property type="match status" value="1"/>
</dbReference>
<feature type="compositionally biased region" description="Basic and acidic residues" evidence="2">
    <location>
        <begin position="281"/>
        <end position="299"/>
    </location>
</feature>
<organism evidence="4">
    <name type="scientific">Guillardia theta (strain CCMP2712)</name>
    <name type="common">Cryptophyte</name>
    <dbReference type="NCBI Taxonomy" id="905079"/>
    <lineage>
        <taxon>Eukaryota</taxon>
        <taxon>Cryptophyceae</taxon>
        <taxon>Pyrenomonadales</taxon>
        <taxon>Geminigeraceae</taxon>
        <taxon>Guillardia</taxon>
    </lineage>
</organism>
<dbReference type="RefSeq" id="XP_005831801.1">
    <property type="nucleotide sequence ID" value="XM_005831744.1"/>
</dbReference>
<evidence type="ECO:0000256" key="2">
    <source>
        <dbReference type="SAM" id="MobiDB-lite"/>
    </source>
</evidence>
<dbReference type="PROSITE" id="PS50222">
    <property type="entry name" value="EF_HAND_2"/>
    <property type="match status" value="1"/>
</dbReference>
<proteinExistence type="predicted"/>
<name>L1J8I2_GUITC</name>
<keyword evidence="6" id="KW-1185">Reference proteome</keyword>
<dbReference type="Proteomes" id="UP000011087">
    <property type="component" value="Unassembled WGS sequence"/>
</dbReference>
<feature type="compositionally biased region" description="Low complexity" evidence="2">
    <location>
        <begin position="572"/>
        <end position="581"/>
    </location>
</feature>
<feature type="compositionally biased region" description="Basic and acidic residues" evidence="2">
    <location>
        <begin position="345"/>
        <end position="354"/>
    </location>
</feature>
<dbReference type="InterPro" id="IPR011992">
    <property type="entry name" value="EF-hand-dom_pair"/>
</dbReference>
<dbReference type="InterPro" id="IPR018247">
    <property type="entry name" value="EF_Hand_1_Ca_BS"/>
</dbReference>
<dbReference type="AlphaFoldDB" id="L1J8I2"/>
<dbReference type="HOGENOM" id="CLU_439080_0_0_1"/>
<dbReference type="InterPro" id="IPR002048">
    <property type="entry name" value="EF_hand_dom"/>
</dbReference>
<sequence length="623" mass="68452">MAVVTTEENLLVDFTRLQRCDRSSWHSSNRNAQGMDVTSLHLQTRLSYYHGRMLFQSPRTPAGTWHAKQTKEAAELFIAALEYNQLSCEEGFYRLDKDQDGFVSFEDLVEGAEELDLGVTVEDIRSLHQEMDMHGDGLVELDSWMKLLWRKNARDIMLDKIGQPGGVVSSAQYERESRAGMKADASDLDLPISSTDRKLGKKWTMTENESPDLISDQKEVESMRLSESGKEPQSDMFKSLEEAAAEAAGQPALKVVGREEGMTSKQDETEQVMIEESTVEVEQRGEEQSKTSSRSRGEQIRALSKPTEESSLSSDEEEQEQVARPMPMIEKDDEQREAASCSSGDGERRLKDVESGGGGAMGEGRIGGVNATKAAETMEGRDVDHHELNARAIIPSAIQPDTTSDQAAPGETPRLSVKECEEASDMLRATGQHDRGCCSGDVLIVQPVLHRTQEIPVLDKEFATLVQAVSTIAQTLGLKPSDACLKHVNVTGSQVILEIHVSVQGVRETERSGRANLEFHLFKLLLADVESEHSKLLGADGLCWMEEIVVRGSEESSYMLRIPSHRKRRNQSASSSSSSSSKVDATASRAAMTLPEAAPESSRSSKYNLRTRVGGSAGDIISG</sequence>
<feature type="compositionally biased region" description="Gly residues" evidence="2">
    <location>
        <begin position="355"/>
        <end position="367"/>
    </location>
</feature>
<dbReference type="GO" id="GO:0005509">
    <property type="term" value="F:calcium ion binding"/>
    <property type="evidence" value="ECO:0007669"/>
    <property type="project" value="InterPro"/>
</dbReference>
<evidence type="ECO:0000256" key="1">
    <source>
        <dbReference type="ARBA" id="ARBA00022837"/>
    </source>
</evidence>
<feature type="region of interest" description="Disordered" evidence="2">
    <location>
        <begin position="201"/>
        <end position="368"/>
    </location>
</feature>
<accession>L1J8I2</accession>
<gene>
    <name evidence="4" type="ORF">GUITHDRAFT_139446</name>
</gene>
<dbReference type="EMBL" id="JH993002">
    <property type="protein sequence ID" value="EKX44821.1"/>
    <property type="molecule type" value="Genomic_DNA"/>
</dbReference>
<dbReference type="EnsemblProtists" id="EKX44821">
    <property type="protein sequence ID" value="EKX44821"/>
    <property type="gene ID" value="GUITHDRAFT_139446"/>
</dbReference>
<reference evidence="5" key="3">
    <citation type="submission" date="2016-03" db="UniProtKB">
        <authorList>
            <consortium name="EnsemblProtists"/>
        </authorList>
    </citation>
    <scope>IDENTIFICATION</scope>
</reference>
<feature type="compositionally biased region" description="Basic and acidic residues" evidence="2">
    <location>
        <begin position="215"/>
        <end position="241"/>
    </location>
</feature>
<keyword evidence="1" id="KW-0106">Calcium</keyword>
<protein>
    <recommendedName>
        <fullName evidence="3">EF-hand domain-containing protein</fullName>
    </recommendedName>
</protein>